<reference evidence="1" key="1">
    <citation type="submission" date="2023-03" db="EMBL/GenBank/DDBJ databases">
        <title>Massive genome expansion in bonnet fungi (Mycena s.s.) driven by repeated elements and novel gene families across ecological guilds.</title>
        <authorList>
            <consortium name="Lawrence Berkeley National Laboratory"/>
            <person name="Harder C.B."/>
            <person name="Miyauchi S."/>
            <person name="Viragh M."/>
            <person name="Kuo A."/>
            <person name="Thoen E."/>
            <person name="Andreopoulos B."/>
            <person name="Lu D."/>
            <person name="Skrede I."/>
            <person name="Drula E."/>
            <person name="Henrissat B."/>
            <person name="Morin E."/>
            <person name="Kohler A."/>
            <person name="Barry K."/>
            <person name="LaButti K."/>
            <person name="Morin E."/>
            <person name="Salamov A."/>
            <person name="Lipzen A."/>
            <person name="Mereny Z."/>
            <person name="Hegedus B."/>
            <person name="Baldrian P."/>
            <person name="Stursova M."/>
            <person name="Weitz H."/>
            <person name="Taylor A."/>
            <person name="Grigoriev I.V."/>
            <person name="Nagy L.G."/>
            <person name="Martin F."/>
            <person name="Kauserud H."/>
        </authorList>
    </citation>
    <scope>NUCLEOTIDE SEQUENCE</scope>
    <source>
        <strain evidence="1">9144</strain>
    </source>
</reference>
<evidence type="ECO:0000313" key="1">
    <source>
        <dbReference type="EMBL" id="KAJ7213965.1"/>
    </source>
</evidence>
<protein>
    <submittedName>
        <fullName evidence="1">Uncharacterized protein</fullName>
    </submittedName>
</protein>
<comment type="caution">
    <text evidence="1">The sequence shown here is derived from an EMBL/GenBank/DDBJ whole genome shotgun (WGS) entry which is preliminary data.</text>
</comment>
<proteinExistence type="predicted"/>
<organism evidence="1 2">
    <name type="scientific">Mycena pura</name>
    <dbReference type="NCBI Taxonomy" id="153505"/>
    <lineage>
        <taxon>Eukaryota</taxon>
        <taxon>Fungi</taxon>
        <taxon>Dikarya</taxon>
        <taxon>Basidiomycota</taxon>
        <taxon>Agaricomycotina</taxon>
        <taxon>Agaricomycetes</taxon>
        <taxon>Agaricomycetidae</taxon>
        <taxon>Agaricales</taxon>
        <taxon>Marasmiineae</taxon>
        <taxon>Mycenaceae</taxon>
        <taxon>Mycena</taxon>
    </lineage>
</organism>
<accession>A0AAD6YFE1</accession>
<gene>
    <name evidence="1" type="ORF">GGX14DRAFT_444708</name>
</gene>
<name>A0AAD6YFE1_9AGAR</name>
<evidence type="ECO:0000313" key="2">
    <source>
        <dbReference type="Proteomes" id="UP001219525"/>
    </source>
</evidence>
<dbReference type="Proteomes" id="UP001219525">
    <property type="component" value="Unassembled WGS sequence"/>
</dbReference>
<dbReference type="EMBL" id="JARJCW010000020">
    <property type="protein sequence ID" value="KAJ7213965.1"/>
    <property type="molecule type" value="Genomic_DNA"/>
</dbReference>
<dbReference type="AlphaFoldDB" id="A0AAD6YFE1"/>
<keyword evidence="2" id="KW-1185">Reference proteome</keyword>
<sequence length="100" mass="10484">MFGSLMIASIPWSRCRLAVGLGSTPLNDLLAGADALLEACLMGRTAKSASRLCIALLVGPEKPLGLLEHLRSIGGINCDIVLHGRVCTYMRSSSVADASE</sequence>